<organism evidence="1 2">
    <name type="scientific">Plasmodium falciparum (isolate Dd2)</name>
    <dbReference type="NCBI Taxonomy" id="57267"/>
    <lineage>
        <taxon>Eukaryota</taxon>
        <taxon>Sar</taxon>
        <taxon>Alveolata</taxon>
        <taxon>Apicomplexa</taxon>
        <taxon>Aconoidasida</taxon>
        <taxon>Haemosporida</taxon>
        <taxon>Plasmodiidae</taxon>
        <taxon>Plasmodium</taxon>
        <taxon>Plasmodium (Laverania)</taxon>
    </lineage>
</organism>
<accession>A0A0L7M2E5</accession>
<sequence length="98" mass="11203">MGKGYKFPIHGDRYCHENTFPITSLNSKTIQAVVVFNPYKRIRYAKLNEDLTAAKENIEKLLEKISGGDAKFTMLKRQTLPEFIQDPNAAKANEKDEL</sequence>
<reference evidence="2" key="1">
    <citation type="submission" date="2006-09" db="EMBL/GenBank/DDBJ databases">
        <title>Annotation of Plasmodium falciparum Dd2.</title>
        <authorList>
            <consortium name="The Broad Institute Genome Sequencing Platform"/>
            <person name="Volkman S.K."/>
            <person name="Neafsey D.E."/>
            <person name="Dash A.P."/>
            <person name="Chitnis C.E."/>
            <person name="Hartl D.L."/>
            <person name="Young S.K."/>
            <person name="Zeng Q."/>
            <person name="Koehrsen M."/>
            <person name="Alvarado L."/>
            <person name="Berlin A."/>
            <person name="Borenstein D."/>
            <person name="Chapman S.B."/>
            <person name="Chen Z."/>
            <person name="Engels R."/>
            <person name="Freedman E."/>
            <person name="Gellesch M."/>
            <person name="Goldberg J."/>
            <person name="Griggs A."/>
            <person name="Gujja S."/>
            <person name="Heilman E.R."/>
            <person name="Heiman D.I."/>
            <person name="Howarth C."/>
            <person name="Jen D."/>
            <person name="Larson L."/>
            <person name="Mehta T."/>
            <person name="Neiman D."/>
            <person name="Park D."/>
            <person name="Pearson M."/>
            <person name="Roberts A."/>
            <person name="Saif S."/>
            <person name="Shea T."/>
            <person name="Shenoy N."/>
            <person name="Sisk P."/>
            <person name="Stolte C."/>
            <person name="Sykes S."/>
            <person name="Walk T."/>
            <person name="White J."/>
            <person name="Yandava C."/>
            <person name="Haas B."/>
            <person name="Henn M.R."/>
            <person name="Nusbaum C."/>
            <person name="Birren B."/>
        </authorList>
    </citation>
    <scope>NUCLEOTIDE SEQUENCE [LARGE SCALE GENOMIC DNA]</scope>
</reference>
<proteinExistence type="predicted"/>
<name>A0A0L7M2E5_PLAF4</name>
<dbReference type="KEGG" id="pfd:PFDG_03050"/>
<evidence type="ECO:0000313" key="1">
    <source>
        <dbReference type="EMBL" id="KOB87024.1"/>
    </source>
</evidence>
<gene>
    <name evidence="1" type="ORF">PFDG_03050</name>
</gene>
<protein>
    <submittedName>
        <fullName evidence="1">Uncharacterized protein</fullName>
    </submittedName>
</protein>
<dbReference type="AlphaFoldDB" id="A0A0L7M2E5"/>
<dbReference type="Proteomes" id="UP000054282">
    <property type="component" value="Unassembled WGS sequence"/>
</dbReference>
<evidence type="ECO:0000313" key="2">
    <source>
        <dbReference type="Proteomes" id="UP000054282"/>
    </source>
</evidence>
<dbReference type="OMA" id="CHENTFP"/>
<dbReference type="EMBL" id="DS016430">
    <property type="protein sequence ID" value="KOB87024.1"/>
    <property type="molecule type" value="Genomic_DNA"/>
</dbReference>
<reference evidence="2" key="2">
    <citation type="submission" date="2006-09" db="EMBL/GenBank/DDBJ databases">
        <title>The genome sequence of Plasmodium falciparum Dd2.</title>
        <authorList>
            <consortium name="The Broad Institute Genome Sequencing Platform"/>
            <person name="Birren B."/>
            <person name="Lander E."/>
            <person name="Galagan J."/>
            <person name="Nusbaum C."/>
            <person name="Devon K."/>
            <person name="Henn M."/>
            <person name="Jaffe D."/>
            <person name="Butler J."/>
            <person name="Alvarez P."/>
            <person name="Gnerre S."/>
            <person name="Grabherr M."/>
            <person name="Kleber M."/>
            <person name="Mauceli E."/>
            <person name="Brockman W."/>
            <person name="MacCallum I.A."/>
            <person name="Rounsley S."/>
            <person name="Young S."/>
            <person name="LaButti K."/>
            <person name="Pushparaj V."/>
            <person name="DeCaprio D."/>
            <person name="Crawford M."/>
            <person name="Koehrsen M."/>
            <person name="Engels R."/>
            <person name="Montgomery P."/>
            <person name="Pearson M."/>
            <person name="Howarth C."/>
            <person name="Larson L."/>
            <person name="Luoma S."/>
            <person name="White J."/>
            <person name="Kodira C."/>
            <person name="Zeng Q."/>
            <person name="O'Leary S."/>
            <person name="Yandava C."/>
            <person name="Alvarado L."/>
            <person name="Wirth D."/>
            <person name="Volkman S."/>
            <person name="Hartl D."/>
        </authorList>
    </citation>
    <scope>NUCLEOTIDE SEQUENCE [LARGE SCALE GENOMIC DNA]</scope>
</reference>